<evidence type="ECO:0000256" key="1">
    <source>
        <dbReference type="SAM" id="MobiDB-lite"/>
    </source>
</evidence>
<dbReference type="EMBL" id="MT142476">
    <property type="protein sequence ID" value="QJA81989.1"/>
    <property type="molecule type" value="Genomic_DNA"/>
</dbReference>
<proteinExistence type="predicted"/>
<gene>
    <name evidence="3" type="ORF">MM415A00456_0020</name>
    <name evidence="2" type="ORF">MM415B01580_0004</name>
</gene>
<dbReference type="EMBL" id="MT141287">
    <property type="protein sequence ID" value="QJA57683.1"/>
    <property type="molecule type" value="Genomic_DNA"/>
</dbReference>
<organism evidence="3">
    <name type="scientific">viral metagenome</name>
    <dbReference type="NCBI Taxonomy" id="1070528"/>
    <lineage>
        <taxon>unclassified sequences</taxon>
        <taxon>metagenomes</taxon>
        <taxon>organismal metagenomes</taxon>
    </lineage>
</organism>
<evidence type="ECO:0000313" key="3">
    <source>
        <dbReference type="EMBL" id="QJA81989.1"/>
    </source>
</evidence>
<reference evidence="3" key="1">
    <citation type="submission" date="2020-03" db="EMBL/GenBank/DDBJ databases">
        <title>The deep terrestrial virosphere.</title>
        <authorList>
            <person name="Holmfeldt K."/>
            <person name="Nilsson E."/>
            <person name="Simone D."/>
            <person name="Lopez-Fernandez M."/>
            <person name="Wu X."/>
            <person name="de Brujin I."/>
            <person name="Lundin D."/>
            <person name="Andersson A."/>
            <person name="Bertilsson S."/>
            <person name="Dopson M."/>
        </authorList>
    </citation>
    <scope>NUCLEOTIDE SEQUENCE</scope>
    <source>
        <strain evidence="3">MM415A00456</strain>
        <strain evidence="2">MM415B01580</strain>
    </source>
</reference>
<protein>
    <submittedName>
        <fullName evidence="3">Uncharacterized protein</fullName>
    </submittedName>
</protein>
<accession>A0A6M3KIW0</accession>
<name>A0A6M3KIW0_9ZZZZ</name>
<feature type="compositionally biased region" description="Basic and acidic residues" evidence="1">
    <location>
        <begin position="38"/>
        <end position="49"/>
    </location>
</feature>
<feature type="region of interest" description="Disordered" evidence="1">
    <location>
        <begin position="38"/>
        <end position="67"/>
    </location>
</feature>
<evidence type="ECO:0000313" key="2">
    <source>
        <dbReference type="EMBL" id="QJA57683.1"/>
    </source>
</evidence>
<dbReference type="AlphaFoldDB" id="A0A6M3KIW0"/>
<feature type="compositionally biased region" description="Polar residues" evidence="1">
    <location>
        <begin position="52"/>
        <end position="64"/>
    </location>
</feature>
<sequence length="90" mass="9753">MAEEEKKDILEADLAWVGERNPAVLEPLLVTHATLPDAHHPQEHTHPEHGNINFTGTVSANGDQGLTGERTVGGYKLTFKKGLLVGFEAV</sequence>